<dbReference type="Pfam" id="PF08220">
    <property type="entry name" value="HTH_DeoR"/>
    <property type="match status" value="1"/>
</dbReference>
<dbReference type="PANTHER" id="PTHR30363">
    <property type="entry name" value="HTH-TYPE TRANSCRIPTIONAL REGULATOR SRLR-RELATED"/>
    <property type="match status" value="1"/>
</dbReference>
<dbReference type="InterPro" id="IPR036390">
    <property type="entry name" value="WH_DNA-bd_sf"/>
</dbReference>
<dbReference type="InterPro" id="IPR014036">
    <property type="entry name" value="DeoR-like_C"/>
</dbReference>
<dbReference type="AlphaFoldDB" id="A0A2I9DFD3"/>
<reference evidence="7 10" key="3">
    <citation type="submission" date="2019-01" db="EMBL/GenBank/DDBJ databases">
        <title>Draft genome sequence of Lactobacillus paraplantarum OSY-TC318, a Producer of the novel lantibiotic Paraplantaracin TC318.</title>
        <authorList>
            <person name="Hussein W.E."/>
            <person name="Huang E."/>
            <person name="Yousef A.E."/>
        </authorList>
    </citation>
    <scope>NUCLEOTIDE SEQUENCE [LARGE SCALE GENOMIC DNA]</scope>
    <source>
        <strain evidence="7 10">OSY-TC318</strain>
    </source>
</reference>
<dbReference type="EMBL" id="SEHH01000116">
    <property type="protein sequence ID" value="TBX38366.1"/>
    <property type="molecule type" value="Genomic_DNA"/>
</dbReference>
<evidence type="ECO:0000313" key="9">
    <source>
        <dbReference type="Proteomes" id="UP000277896"/>
    </source>
</evidence>
<protein>
    <submittedName>
        <fullName evidence="6">DeoR family transcriptional regulator</fullName>
    </submittedName>
    <submittedName>
        <fullName evidence="7">DeoR/GlpR transcriptional regulator</fullName>
    </submittedName>
</protein>
<dbReference type="InterPro" id="IPR050313">
    <property type="entry name" value="Carb_Metab_HTH_regulators"/>
</dbReference>
<evidence type="ECO:0000313" key="10">
    <source>
        <dbReference type="Proteomes" id="UP000292648"/>
    </source>
</evidence>
<dbReference type="SUPFAM" id="SSF100950">
    <property type="entry name" value="NagB/RpiA/CoA transferase-like"/>
    <property type="match status" value="1"/>
</dbReference>
<dbReference type="EMBL" id="CP032744">
    <property type="protein sequence ID" value="AYJ39839.1"/>
    <property type="molecule type" value="Genomic_DNA"/>
</dbReference>
<dbReference type="Pfam" id="PF00455">
    <property type="entry name" value="DeoRC"/>
    <property type="match status" value="1"/>
</dbReference>
<dbReference type="InterPro" id="IPR036388">
    <property type="entry name" value="WH-like_DNA-bd_sf"/>
</dbReference>
<feature type="domain" description="HTH deoR-type" evidence="4">
    <location>
        <begin position="3"/>
        <end position="58"/>
    </location>
</feature>
<dbReference type="RefSeq" id="WP_021731010.1">
    <property type="nucleotide sequence ID" value="NZ_AVAI01000082.1"/>
</dbReference>
<keyword evidence="2" id="KW-0238">DNA-binding</keyword>
<dbReference type="EMBL" id="BDOR01000024">
    <property type="protein sequence ID" value="GBF03211.1"/>
    <property type="molecule type" value="Genomic_DNA"/>
</dbReference>
<proteinExistence type="predicted"/>
<accession>A0A2I9DFD3</accession>
<gene>
    <name evidence="6" type="primary">DeoR_4</name>
    <name evidence="7" type="ORF">EUZ87_13685</name>
    <name evidence="5" type="ORF">LP667_14075</name>
    <name evidence="6" type="ORF">LPPLD21_02766</name>
</gene>
<dbReference type="InterPro" id="IPR037171">
    <property type="entry name" value="NagB/RpiA_transferase-like"/>
</dbReference>
<sequence>MNQITRQRQLLQRLEQVRQMSIADVMSALGVSRDTARRDIVALTDQGLAQRTHGGLQVLNFGSRIPSYADRLHQFDAVKTGLAELVLPLMKVNQYLFIDVSTILLKLTQLMTQKATVYTHSLDNAISLATNPAVDLHLLGGALNQENRFFSGSATLSELTPIYFDQVFLGAAVVNERGIFYVDAGDAAIKRQALAQTLCGVLVCEHRKFGQIGIAHFCGGQLDQIQVLITDEPLTTEEQSWFMPGTVMINLMEEKTHDNN</sequence>
<dbReference type="Proteomes" id="UP000292648">
    <property type="component" value="Unassembled WGS sequence"/>
</dbReference>
<dbReference type="PRINTS" id="PR00037">
    <property type="entry name" value="HTHLACR"/>
</dbReference>
<evidence type="ECO:0000313" key="7">
    <source>
        <dbReference type="EMBL" id="TBX38366.1"/>
    </source>
</evidence>
<evidence type="ECO:0000313" key="6">
    <source>
        <dbReference type="EMBL" id="GBF03211.1"/>
    </source>
</evidence>
<dbReference type="GeneID" id="79808566"/>
<evidence type="ECO:0000256" key="1">
    <source>
        <dbReference type="ARBA" id="ARBA00023015"/>
    </source>
</evidence>
<dbReference type="SMART" id="SM01134">
    <property type="entry name" value="DeoRC"/>
    <property type="match status" value="1"/>
</dbReference>
<reference evidence="5 9" key="2">
    <citation type="submission" date="2018-10" db="EMBL/GenBank/DDBJ databases">
        <title>Genome seuquencing of Lactobacillus species.</title>
        <authorList>
            <person name="Baek C."/>
            <person name="Yi H."/>
        </authorList>
    </citation>
    <scope>NUCLEOTIDE SEQUENCE [LARGE SCALE GENOMIC DNA]</scope>
    <source>
        <strain evidence="5 9">DSM 10667</strain>
    </source>
</reference>
<dbReference type="InterPro" id="IPR018356">
    <property type="entry name" value="Tscrpt_reg_HTH_DeoR_CS"/>
</dbReference>
<dbReference type="PROSITE" id="PS51000">
    <property type="entry name" value="HTH_DEOR_2"/>
    <property type="match status" value="1"/>
</dbReference>
<keyword evidence="3" id="KW-0804">Transcription</keyword>
<dbReference type="SMART" id="SM00420">
    <property type="entry name" value="HTH_DEOR"/>
    <property type="match status" value="1"/>
</dbReference>
<evidence type="ECO:0000256" key="2">
    <source>
        <dbReference type="ARBA" id="ARBA00023125"/>
    </source>
</evidence>
<evidence type="ECO:0000313" key="8">
    <source>
        <dbReference type="Proteomes" id="UP000236162"/>
    </source>
</evidence>
<dbReference type="GO" id="GO:0003677">
    <property type="term" value="F:DNA binding"/>
    <property type="evidence" value="ECO:0007669"/>
    <property type="project" value="UniProtKB-KW"/>
</dbReference>
<name>A0A2I9DFD3_9LACO</name>
<dbReference type="SUPFAM" id="SSF46785">
    <property type="entry name" value="Winged helix' DNA-binding domain"/>
    <property type="match status" value="1"/>
</dbReference>
<dbReference type="Proteomes" id="UP000277896">
    <property type="component" value="Chromosome"/>
</dbReference>
<evidence type="ECO:0000256" key="3">
    <source>
        <dbReference type="ARBA" id="ARBA00023163"/>
    </source>
</evidence>
<organism evidence="7 10">
    <name type="scientific">Lactiplantibacillus paraplantarum</name>
    <dbReference type="NCBI Taxonomy" id="60520"/>
    <lineage>
        <taxon>Bacteria</taxon>
        <taxon>Bacillati</taxon>
        <taxon>Bacillota</taxon>
        <taxon>Bacilli</taxon>
        <taxon>Lactobacillales</taxon>
        <taxon>Lactobacillaceae</taxon>
        <taxon>Lactiplantibacillus</taxon>
    </lineage>
</organism>
<dbReference type="GO" id="GO:0003700">
    <property type="term" value="F:DNA-binding transcription factor activity"/>
    <property type="evidence" value="ECO:0007669"/>
    <property type="project" value="InterPro"/>
</dbReference>
<keyword evidence="1" id="KW-0805">Transcription regulation</keyword>
<dbReference type="PANTHER" id="PTHR30363:SF44">
    <property type="entry name" value="AGA OPERON TRANSCRIPTIONAL REPRESSOR-RELATED"/>
    <property type="match status" value="1"/>
</dbReference>
<reference evidence="6 8" key="1">
    <citation type="submission" date="2017-04" db="EMBL/GenBank/DDBJ databases">
        <title>In vitro and in silico characterization of Lactobacillus paraplantarum D2-1, a starter culture for soymilk fermentation.</title>
        <authorList>
            <person name="Endo A."/>
            <person name="Sasaki F."/>
            <person name="Maeno S."/>
            <person name="Kanesaki Y."/>
            <person name="Kubota E."/>
            <person name="Torres G.A."/>
            <person name="Tomita S."/>
            <person name="Nakagawa J."/>
        </authorList>
    </citation>
    <scope>NUCLEOTIDE SEQUENCE [LARGE SCALE GENOMIC DNA]</scope>
    <source>
        <strain evidence="6 8">D2-1</strain>
    </source>
</reference>
<dbReference type="PROSITE" id="PS00894">
    <property type="entry name" value="HTH_DEOR_1"/>
    <property type="match status" value="1"/>
</dbReference>
<keyword evidence="8" id="KW-1185">Reference proteome</keyword>
<dbReference type="Proteomes" id="UP000236162">
    <property type="component" value="Unassembled WGS sequence"/>
</dbReference>
<dbReference type="Gene3D" id="1.10.10.10">
    <property type="entry name" value="Winged helix-like DNA-binding domain superfamily/Winged helix DNA-binding domain"/>
    <property type="match status" value="1"/>
</dbReference>
<evidence type="ECO:0000259" key="4">
    <source>
        <dbReference type="PROSITE" id="PS51000"/>
    </source>
</evidence>
<dbReference type="InterPro" id="IPR001034">
    <property type="entry name" value="DeoR_HTH"/>
</dbReference>
<evidence type="ECO:0000313" key="5">
    <source>
        <dbReference type="EMBL" id="AYJ39839.1"/>
    </source>
</evidence>